<gene>
    <name evidence="2" type="ORF">CCAM_LOCUS10862</name>
</gene>
<protein>
    <submittedName>
        <fullName evidence="2">Uncharacterized protein</fullName>
    </submittedName>
</protein>
<dbReference type="Proteomes" id="UP000595140">
    <property type="component" value="Unassembled WGS sequence"/>
</dbReference>
<keyword evidence="3" id="KW-1185">Reference proteome</keyword>
<dbReference type="AlphaFoldDB" id="A0A484L0C1"/>
<evidence type="ECO:0000256" key="1">
    <source>
        <dbReference type="SAM" id="SignalP"/>
    </source>
</evidence>
<dbReference type="EMBL" id="OOIL02000769">
    <property type="protein sequence ID" value="VFQ69086.1"/>
    <property type="molecule type" value="Genomic_DNA"/>
</dbReference>
<feature type="signal peptide" evidence="1">
    <location>
        <begin position="1"/>
        <end position="24"/>
    </location>
</feature>
<sequence length="139" mass="14943">MLSGIAVTIAYASMLSAIAAGSTAVVAATGTVREKSRGARVGGTRSLSIQKHECRTDLQKSGHGILKLHERCLCLKICRKTTKHLENKLVLGEWCIDIVQPVGQILQLLAISHHGGVAFDGRVKFMLELHGPGMFVVVE</sequence>
<feature type="chain" id="PRO_5019803457" evidence="1">
    <location>
        <begin position="25"/>
        <end position="139"/>
    </location>
</feature>
<accession>A0A484L0C1</accession>
<reference evidence="2 3" key="1">
    <citation type="submission" date="2018-04" db="EMBL/GenBank/DDBJ databases">
        <authorList>
            <person name="Vogel A."/>
        </authorList>
    </citation>
    <scope>NUCLEOTIDE SEQUENCE [LARGE SCALE GENOMIC DNA]</scope>
</reference>
<keyword evidence="1" id="KW-0732">Signal</keyword>
<evidence type="ECO:0000313" key="2">
    <source>
        <dbReference type="EMBL" id="VFQ69086.1"/>
    </source>
</evidence>
<evidence type="ECO:0000313" key="3">
    <source>
        <dbReference type="Proteomes" id="UP000595140"/>
    </source>
</evidence>
<name>A0A484L0C1_9ASTE</name>
<organism evidence="2 3">
    <name type="scientific">Cuscuta campestris</name>
    <dbReference type="NCBI Taxonomy" id="132261"/>
    <lineage>
        <taxon>Eukaryota</taxon>
        <taxon>Viridiplantae</taxon>
        <taxon>Streptophyta</taxon>
        <taxon>Embryophyta</taxon>
        <taxon>Tracheophyta</taxon>
        <taxon>Spermatophyta</taxon>
        <taxon>Magnoliopsida</taxon>
        <taxon>eudicotyledons</taxon>
        <taxon>Gunneridae</taxon>
        <taxon>Pentapetalae</taxon>
        <taxon>asterids</taxon>
        <taxon>lamiids</taxon>
        <taxon>Solanales</taxon>
        <taxon>Convolvulaceae</taxon>
        <taxon>Cuscuteae</taxon>
        <taxon>Cuscuta</taxon>
        <taxon>Cuscuta subgen. Grammica</taxon>
        <taxon>Cuscuta sect. Cleistogrammica</taxon>
    </lineage>
</organism>
<proteinExistence type="predicted"/>